<proteinExistence type="predicted"/>
<evidence type="ECO:0000256" key="1">
    <source>
        <dbReference type="SAM" id="Coils"/>
    </source>
</evidence>
<dbReference type="EMBL" id="AAMD01000077">
    <property type="protein sequence ID" value="EAU65585.1"/>
    <property type="molecule type" value="Genomic_DNA"/>
</dbReference>
<keyword evidence="1" id="KW-0175">Coiled coil</keyword>
<feature type="region of interest" description="Disordered" evidence="2">
    <location>
        <begin position="992"/>
        <end position="1018"/>
    </location>
</feature>
<sequence>MGDDLLRHVLQRAGKLVHHLPHEGHGVPPLVDGGEAGPPVRVEEVRMLGPVAGAVVVRLPTGDDVEPLDGGQELHPLVLHLQRGRLGAEAPLHLAFVVQERGRIGARARVIGPPRVRHLLGRLVERHPRGGLVEIMLVALGGILGVGRASAGIAVLAGLEVHEGNDPFPGMIAVLGGHHIGGEDVQLGGERRAQAGYLQRAHLFPVHANLRLGPPGGIHPLPGVPHGQGGVVDAPVHAAVLVGILGLVHRPDAGLRRVLERQVVALALLVALARVSPALAGVVAVAASQGVAQPREVRRAEFDPVEVIGAQVVALRQRAERGLDAIVPVPDRVARIIGLVDLADLRGVRVVGGEEPGLAVLGETEDRRVDVRVEQVADDAQAIGQRDEIPHLARGDEALGTGAAPRVTAVAGPVGDGGHGALGPRFFLRVPPLGGIDGGEGIAAHPALVHIERARARLPEVGLIEQAQAERSRGELAQLRIHVLVIGEDDRVRGLRHVGEGGGHHRLGREEHHPVEHPVGGNHEASDELVGVQRAQHRLEALDELLEDVHELVDHLEDLPQVRHQVFEREAGHGPERPTGISRARVDGPHEPVDVGDESLGEVDERQQRLPHHGRDVVGDLGAVGIGVEVERPRLHGRHGVGRRVGGVLQADALVHGVADVHGGDDRDGHHQHHQGGHDEGLSLLALKALTKNPGEHALEAPVRVEVKDPLAVKVGLHPQGVSGRQRQEVPLAHHVGDQRDAAIGQSPEHPHLGRVHAVVAALVLDAPRHALEGLDVRVGVEHVALGQRGPVDGARQGHPRVGGIPGGEDDPVGERHPHLVPVAQADRQPRGLAVDRLRVVRLGQVEELAEVVLQRGDFRVAGGPIEVQLLPVVPLAQLPDAVDGGEVGRVDGVHPDHPEEVGAIEGRGGPHPRSAPRQAAQGLIVNLVHAPGGGQRRQRVRAAHRRQQGDDGRIVHPLVVAVPDAARARGLVGGVLRHQLRVLDHRELDDAQRHEDHERHDQRRLHGGLPRLPTRHP</sequence>
<feature type="coiled-coil region" evidence="1">
    <location>
        <begin position="532"/>
        <end position="559"/>
    </location>
</feature>
<feature type="compositionally biased region" description="Basic and acidic residues" evidence="2">
    <location>
        <begin position="584"/>
        <end position="593"/>
    </location>
</feature>
<feature type="compositionally biased region" description="Basic and acidic residues" evidence="2">
    <location>
        <begin position="500"/>
        <end position="516"/>
    </location>
</feature>
<feature type="region of interest" description="Disordered" evidence="2">
    <location>
        <begin position="932"/>
        <end position="951"/>
    </location>
</feature>
<evidence type="ECO:0000313" key="3">
    <source>
        <dbReference type="EMBL" id="EAU65585.1"/>
    </source>
</evidence>
<accession>Q08YM9</accession>
<feature type="compositionally biased region" description="Basic and acidic residues" evidence="2">
    <location>
        <begin position="992"/>
        <end position="1002"/>
    </location>
</feature>
<organism evidence="3 4">
    <name type="scientific">Stigmatella aurantiaca (strain DW4/3-1)</name>
    <dbReference type="NCBI Taxonomy" id="378806"/>
    <lineage>
        <taxon>Bacteria</taxon>
        <taxon>Pseudomonadati</taxon>
        <taxon>Myxococcota</taxon>
        <taxon>Myxococcia</taxon>
        <taxon>Myxococcales</taxon>
        <taxon>Cystobacterineae</taxon>
        <taxon>Archangiaceae</taxon>
        <taxon>Stigmatella</taxon>
    </lineage>
</organism>
<reference evidence="3 4" key="1">
    <citation type="submission" date="2006-04" db="EMBL/GenBank/DDBJ databases">
        <authorList>
            <person name="Nierman W.C."/>
        </authorList>
    </citation>
    <scope>NUCLEOTIDE SEQUENCE [LARGE SCALE GENOMIC DNA]</scope>
    <source>
        <strain evidence="3 4">DW4/3-1</strain>
    </source>
</reference>
<feature type="region of interest" description="Disordered" evidence="2">
    <location>
        <begin position="569"/>
        <end position="602"/>
    </location>
</feature>
<feature type="region of interest" description="Disordered" evidence="2">
    <location>
        <begin position="500"/>
        <end position="524"/>
    </location>
</feature>
<protein>
    <submittedName>
        <fullName evidence="3">Uncharacterized protein</fullName>
    </submittedName>
</protein>
<comment type="caution">
    <text evidence="3">The sequence shown here is derived from an EMBL/GenBank/DDBJ whole genome shotgun (WGS) entry which is preliminary data.</text>
</comment>
<name>Q08YM9_STIAD</name>
<dbReference type="Proteomes" id="UP000032702">
    <property type="component" value="Unassembled WGS sequence"/>
</dbReference>
<feature type="compositionally biased region" description="Basic residues" evidence="2">
    <location>
        <begin position="937"/>
        <end position="947"/>
    </location>
</feature>
<evidence type="ECO:0000256" key="2">
    <source>
        <dbReference type="SAM" id="MobiDB-lite"/>
    </source>
</evidence>
<dbReference type="AlphaFoldDB" id="Q08YM9"/>
<evidence type="ECO:0000313" key="4">
    <source>
        <dbReference type="Proteomes" id="UP000032702"/>
    </source>
</evidence>
<gene>
    <name evidence="3" type="ORF">STIAU_7514</name>
</gene>